<evidence type="ECO:0000313" key="9">
    <source>
        <dbReference type="Proteomes" id="UP001180487"/>
    </source>
</evidence>
<evidence type="ECO:0000259" key="7">
    <source>
        <dbReference type="PROSITE" id="PS50885"/>
    </source>
</evidence>
<sequence>MFKMQKKSVARKLALLSFGGLTAVLIGVGVAIGVMEHNSIHALRVASVAERVQGMVASADASDQVNRGLVVKSFTSIRRNFDRTVALDPASGELMSGGAAINDDFQAVDKYSRDTGGVATVFAKKGEDFESITSSLRKDDGARDIGTLLDRKHPAYKLVLAGETYAGPVKLYGKPYMAQFEPLKDAAGAVVGVLFAGSDVSFQQFVMGKQIADTRFFDTGGAYYIDASGPLADARFTAHPQARGKKVLEAYPDADKFLAALAEAPEGYVRHAPSFLGEPGEDRWAVMRKTKEGGGWIVAEISEQESMALYWANMRVIWSLLVGTALLLAAGLFMLVRRTVSQPLGELTGAITLVAQGDLTQVFHSARQDEIGALVNEVESLRQRYCQTLLQVRASVESIGTASSEIASGSQDLSVRTEQTASNLQTAATSMEQLTDTVKNSADAARQANQLAASAAEVAARGGAVVGQVVATMDDINRSSQKIGDIIGVIDGIAFQTNILALNAAVEAARAGEQGRGFAVVASEVRNLAQRSAEAAKEIKLLISASVGKVAGGSRLVQSAGQTMEEIVGSVQRVSDIIGEITAASGEQSEGIGQLNASVSQLDQMTQQNAALVEESAAAAESLRDQAQRLAQAVGVFKLTETARALPALR</sequence>
<gene>
    <name evidence="8" type="ORF">J2X19_002235</name>
</gene>
<protein>
    <submittedName>
        <fullName evidence="8">Methyl-accepting chemotaxis protein-2 (Aspartate sensor receptor)</fullName>
    </submittedName>
</protein>
<evidence type="ECO:0000256" key="3">
    <source>
        <dbReference type="PROSITE-ProRule" id="PRU00284"/>
    </source>
</evidence>
<evidence type="ECO:0000256" key="4">
    <source>
        <dbReference type="SAM" id="Coils"/>
    </source>
</evidence>
<evidence type="ECO:0000259" key="6">
    <source>
        <dbReference type="PROSITE" id="PS50111"/>
    </source>
</evidence>
<dbReference type="EMBL" id="JAVDXT010000002">
    <property type="protein sequence ID" value="MDR7377556.1"/>
    <property type="molecule type" value="Genomic_DNA"/>
</dbReference>
<dbReference type="InterPro" id="IPR033462">
    <property type="entry name" value="Cache_3-Cache_2"/>
</dbReference>
<dbReference type="InterPro" id="IPR003660">
    <property type="entry name" value="HAMP_dom"/>
</dbReference>
<dbReference type="SUPFAM" id="SSF58104">
    <property type="entry name" value="Methyl-accepting chemotaxis protein (MCP) signaling domain"/>
    <property type="match status" value="1"/>
</dbReference>
<dbReference type="SMART" id="SM00304">
    <property type="entry name" value="HAMP"/>
    <property type="match status" value="1"/>
</dbReference>
<proteinExistence type="inferred from homology"/>
<reference evidence="8 9" key="1">
    <citation type="submission" date="2023-07" db="EMBL/GenBank/DDBJ databases">
        <title>Sorghum-associated microbial communities from plants grown in Nebraska, USA.</title>
        <authorList>
            <person name="Schachtman D."/>
        </authorList>
    </citation>
    <scope>NUCLEOTIDE SEQUENCE [LARGE SCALE GENOMIC DNA]</scope>
    <source>
        <strain evidence="8 9">BE313</strain>
    </source>
</reference>
<dbReference type="SUPFAM" id="SSF103190">
    <property type="entry name" value="Sensory domain-like"/>
    <property type="match status" value="1"/>
</dbReference>
<feature type="coiled-coil region" evidence="4">
    <location>
        <begin position="595"/>
        <end position="633"/>
    </location>
</feature>
<dbReference type="Pfam" id="PF00015">
    <property type="entry name" value="MCPsignal"/>
    <property type="match status" value="1"/>
</dbReference>
<comment type="similarity">
    <text evidence="2">Belongs to the methyl-accepting chemotaxis (MCP) protein family.</text>
</comment>
<keyword evidence="4" id="KW-0175">Coiled coil</keyword>
<dbReference type="Proteomes" id="UP001180487">
    <property type="component" value="Unassembled WGS sequence"/>
</dbReference>
<dbReference type="InterPro" id="IPR029151">
    <property type="entry name" value="Sensor-like_sf"/>
</dbReference>
<comment type="caution">
    <text evidence="8">The sequence shown here is derived from an EMBL/GenBank/DDBJ whole genome shotgun (WGS) entry which is preliminary data.</text>
</comment>
<feature type="domain" description="Methyl-accepting transducer" evidence="6">
    <location>
        <begin position="395"/>
        <end position="624"/>
    </location>
</feature>
<dbReference type="Pfam" id="PF17201">
    <property type="entry name" value="Cache_3-Cache_2"/>
    <property type="match status" value="1"/>
</dbReference>
<keyword evidence="5" id="KW-1133">Transmembrane helix</keyword>
<dbReference type="PANTHER" id="PTHR43531:SF14">
    <property type="entry name" value="METHYL-ACCEPTING CHEMOTAXIS PROTEIN I-RELATED"/>
    <property type="match status" value="1"/>
</dbReference>
<keyword evidence="9" id="KW-1185">Reference proteome</keyword>
<keyword evidence="3" id="KW-0807">Transducer</keyword>
<accession>A0ABU2C884</accession>
<feature type="transmembrane region" description="Helical" evidence="5">
    <location>
        <begin position="316"/>
        <end position="336"/>
    </location>
</feature>
<dbReference type="PANTHER" id="PTHR43531">
    <property type="entry name" value="PROTEIN ICFG"/>
    <property type="match status" value="1"/>
</dbReference>
<keyword evidence="5" id="KW-0812">Transmembrane</keyword>
<keyword evidence="1" id="KW-0488">Methylation</keyword>
<dbReference type="SMART" id="SM00283">
    <property type="entry name" value="MA"/>
    <property type="match status" value="1"/>
</dbReference>
<feature type="domain" description="HAMP" evidence="7">
    <location>
        <begin position="338"/>
        <end position="390"/>
    </location>
</feature>
<dbReference type="PROSITE" id="PS50111">
    <property type="entry name" value="CHEMOTAXIS_TRANSDUC_2"/>
    <property type="match status" value="1"/>
</dbReference>
<evidence type="ECO:0000256" key="1">
    <source>
        <dbReference type="ARBA" id="ARBA00022481"/>
    </source>
</evidence>
<dbReference type="PROSITE" id="PS50885">
    <property type="entry name" value="HAMP"/>
    <property type="match status" value="1"/>
</dbReference>
<evidence type="ECO:0000313" key="8">
    <source>
        <dbReference type="EMBL" id="MDR7377556.1"/>
    </source>
</evidence>
<name>A0ABU2C884_9BURK</name>
<dbReference type="InterPro" id="IPR051310">
    <property type="entry name" value="MCP_chemotaxis"/>
</dbReference>
<dbReference type="RefSeq" id="WP_310373196.1">
    <property type="nucleotide sequence ID" value="NZ_JAVDXT010000002.1"/>
</dbReference>
<organism evidence="8 9">
    <name type="scientific">Rhodoferax ferrireducens</name>
    <dbReference type="NCBI Taxonomy" id="192843"/>
    <lineage>
        <taxon>Bacteria</taxon>
        <taxon>Pseudomonadati</taxon>
        <taxon>Pseudomonadota</taxon>
        <taxon>Betaproteobacteria</taxon>
        <taxon>Burkholderiales</taxon>
        <taxon>Comamonadaceae</taxon>
        <taxon>Rhodoferax</taxon>
    </lineage>
</organism>
<keyword evidence="8" id="KW-0675">Receptor</keyword>
<keyword evidence="5" id="KW-0472">Membrane</keyword>
<dbReference type="Gene3D" id="1.10.287.950">
    <property type="entry name" value="Methyl-accepting chemotaxis protein"/>
    <property type="match status" value="1"/>
</dbReference>
<dbReference type="CDD" id="cd11386">
    <property type="entry name" value="MCP_signal"/>
    <property type="match status" value="1"/>
</dbReference>
<dbReference type="InterPro" id="IPR004089">
    <property type="entry name" value="MCPsignal_dom"/>
</dbReference>
<dbReference type="Pfam" id="PF00672">
    <property type="entry name" value="HAMP"/>
    <property type="match status" value="1"/>
</dbReference>
<evidence type="ECO:0000256" key="2">
    <source>
        <dbReference type="ARBA" id="ARBA00029447"/>
    </source>
</evidence>
<dbReference type="CDD" id="cd06225">
    <property type="entry name" value="HAMP"/>
    <property type="match status" value="1"/>
</dbReference>
<evidence type="ECO:0000256" key="5">
    <source>
        <dbReference type="SAM" id="Phobius"/>
    </source>
</evidence>